<evidence type="ECO:0000256" key="1">
    <source>
        <dbReference type="ARBA" id="ARBA00022975"/>
    </source>
</evidence>
<dbReference type="CDD" id="cd01317">
    <property type="entry name" value="DHOase_IIa"/>
    <property type="match status" value="1"/>
</dbReference>
<dbReference type="SUPFAM" id="SSF51556">
    <property type="entry name" value="Metallo-dependent hydrolases"/>
    <property type="match status" value="1"/>
</dbReference>
<keyword evidence="4" id="KW-1185">Reference proteome</keyword>
<dbReference type="GO" id="GO:0046872">
    <property type="term" value="F:metal ion binding"/>
    <property type="evidence" value="ECO:0007669"/>
    <property type="project" value="InterPro"/>
</dbReference>
<dbReference type="PANTHER" id="PTHR43668:SF2">
    <property type="entry name" value="ALLANTOINASE"/>
    <property type="match status" value="1"/>
</dbReference>
<organism evidence="3 4">
    <name type="scientific">Pseudochryseolinea flava</name>
    <dbReference type="NCBI Taxonomy" id="2059302"/>
    <lineage>
        <taxon>Bacteria</taxon>
        <taxon>Pseudomonadati</taxon>
        <taxon>Bacteroidota</taxon>
        <taxon>Cytophagia</taxon>
        <taxon>Cytophagales</taxon>
        <taxon>Fulvivirgaceae</taxon>
        <taxon>Pseudochryseolinea</taxon>
    </lineage>
</organism>
<dbReference type="GO" id="GO:0005737">
    <property type="term" value="C:cytoplasm"/>
    <property type="evidence" value="ECO:0007669"/>
    <property type="project" value="TreeGrafter"/>
</dbReference>
<comment type="caution">
    <text evidence="3">The sequence shown here is derived from an EMBL/GenBank/DDBJ whole genome shotgun (WGS) entry which is preliminary data.</text>
</comment>
<proteinExistence type="predicted"/>
<dbReference type="EMBL" id="QMFY01000009">
    <property type="protein sequence ID" value="RAV99863.1"/>
    <property type="molecule type" value="Genomic_DNA"/>
</dbReference>
<feature type="domain" description="Dihydroorotase catalytic" evidence="2">
    <location>
        <begin position="56"/>
        <end position="235"/>
    </location>
</feature>
<dbReference type="Proteomes" id="UP000251889">
    <property type="component" value="Unassembled WGS sequence"/>
</dbReference>
<dbReference type="InterPro" id="IPR004722">
    <property type="entry name" value="DHOase"/>
</dbReference>
<gene>
    <name evidence="3" type="ORF">DQQ10_17640</name>
</gene>
<protein>
    <submittedName>
        <fullName evidence="3">Dihydroorotase</fullName>
    </submittedName>
</protein>
<dbReference type="GO" id="GO:0006145">
    <property type="term" value="P:purine nucleobase catabolic process"/>
    <property type="evidence" value="ECO:0007669"/>
    <property type="project" value="TreeGrafter"/>
</dbReference>
<dbReference type="InterPro" id="IPR024403">
    <property type="entry name" value="DHOase_cat"/>
</dbReference>
<accession>A0A364XZE6</accession>
<dbReference type="InterPro" id="IPR032466">
    <property type="entry name" value="Metal_Hydrolase"/>
</dbReference>
<sequence length="421" mass="46745">MMKILLQSPQIIDPNSPYHLKEKNVLINNGRIVEIGDKNYSADKVIKAEGMKLSIGWFDLGTSIPDPGHEYKEDLDSGMRAAAAGGFTQIAVLPNTSPAIQTKNEVSYLIKGNDTNLVKIHPLASVTKNNKGEELTEMIDLHEAGAVAFTDGLKPVWHTDIFLKSLQYLQKFDGLLIDHPEDIWLNLFGQMHEGINSTMLGLKGMPRIAEDIVVNKNLELLGYAGGRLHITRLSSAKAIDMVRSGKKKLNVTCSVTAYQALLDDSLLADFDTNYKVNPPLREKADQDALIKALKDGTIDVIISGHVPQDEESKSLEFDLADFGITNLQTTAANLVSLSKWVDWDVLLEKITVAPRRLLNLEIPKIDIDEKANLTLLDPDRVWKFDERSNFSKAKNSPWFGQEIVGKAVAVFNNGKHYFDVA</sequence>
<dbReference type="AlphaFoldDB" id="A0A364XZE6"/>
<dbReference type="GO" id="GO:0004151">
    <property type="term" value="F:dihydroorotase activity"/>
    <property type="evidence" value="ECO:0007669"/>
    <property type="project" value="InterPro"/>
</dbReference>
<dbReference type="NCBIfam" id="TIGR00857">
    <property type="entry name" value="pyrC_multi"/>
    <property type="match status" value="1"/>
</dbReference>
<dbReference type="InterPro" id="IPR050138">
    <property type="entry name" value="DHOase/Allantoinase_Hydrolase"/>
</dbReference>
<evidence type="ECO:0000259" key="2">
    <source>
        <dbReference type="Pfam" id="PF12890"/>
    </source>
</evidence>
<dbReference type="GO" id="GO:0006221">
    <property type="term" value="P:pyrimidine nucleotide biosynthetic process"/>
    <property type="evidence" value="ECO:0007669"/>
    <property type="project" value="UniProtKB-KW"/>
</dbReference>
<dbReference type="InterPro" id="IPR011059">
    <property type="entry name" value="Metal-dep_hydrolase_composite"/>
</dbReference>
<dbReference type="Gene3D" id="2.30.40.10">
    <property type="entry name" value="Urease, subunit C, domain 1"/>
    <property type="match status" value="1"/>
</dbReference>
<reference evidence="3 4" key="1">
    <citation type="submission" date="2018-06" db="EMBL/GenBank/DDBJ databases">
        <title>Chryseolinea flavus sp. nov., a member of the phylum Bacteroidetes isolated from soil.</title>
        <authorList>
            <person name="Li Y."/>
            <person name="Wang J."/>
        </authorList>
    </citation>
    <scope>NUCLEOTIDE SEQUENCE [LARGE SCALE GENOMIC DNA]</scope>
    <source>
        <strain evidence="3 4">SDU1-6</strain>
    </source>
</reference>
<evidence type="ECO:0000313" key="4">
    <source>
        <dbReference type="Proteomes" id="UP000251889"/>
    </source>
</evidence>
<dbReference type="GO" id="GO:0004038">
    <property type="term" value="F:allantoinase activity"/>
    <property type="evidence" value="ECO:0007669"/>
    <property type="project" value="TreeGrafter"/>
</dbReference>
<name>A0A364XZE6_9BACT</name>
<dbReference type="PANTHER" id="PTHR43668">
    <property type="entry name" value="ALLANTOINASE"/>
    <property type="match status" value="1"/>
</dbReference>
<keyword evidence="1" id="KW-0665">Pyrimidine biosynthesis</keyword>
<dbReference type="SUPFAM" id="SSF51338">
    <property type="entry name" value="Composite domain of metallo-dependent hydrolases"/>
    <property type="match status" value="1"/>
</dbReference>
<dbReference type="Gene3D" id="3.20.20.140">
    <property type="entry name" value="Metal-dependent hydrolases"/>
    <property type="match status" value="1"/>
</dbReference>
<evidence type="ECO:0000313" key="3">
    <source>
        <dbReference type="EMBL" id="RAV99863.1"/>
    </source>
</evidence>
<dbReference type="OrthoDB" id="9765462at2"/>
<dbReference type="Pfam" id="PF12890">
    <property type="entry name" value="DHOase"/>
    <property type="match status" value="1"/>
</dbReference>